<protein>
    <submittedName>
        <fullName evidence="1">Uncharacterized protein</fullName>
    </submittedName>
</protein>
<proteinExistence type="predicted"/>
<accession>A0A0F9FS86</accession>
<name>A0A0F9FS86_9ZZZZ</name>
<organism evidence="1">
    <name type="scientific">marine sediment metagenome</name>
    <dbReference type="NCBI Taxonomy" id="412755"/>
    <lineage>
        <taxon>unclassified sequences</taxon>
        <taxon>metagenomes</taxon>
        <taxon>ecological metagenomes</taxon>
    </lineage>
</organism>
<dbReference type="AlphaFoldDB" id="A0A0F9FS86"/>
<evidence type="ECO:0000313" key="1">
    <source>
        <dbReference type="EMBL" id="KKL81186.1"/>
    </source>
</evidence>
<reference evidence="1" key="1">
    <citation type="journal article" date="2015" name="Nature">
        <title>Complex archaea that bridge the gap between prokaryotes and eukaryotes.</title>
        <authorList>
            <person name="Spang A."/>
            <person name="Saw J.H."/>
            <person name="Jorgensen S.L."/>
            <person name="Zaremba-Niedzwiedzka K."/>
            <person name="Martijn J."/>
            <person name="Lind A.E."/>
            <person name="van Eijk R."/>
            <person name="Schleper C."/>
            <person name="Guy L."/>
            <person name="Ettema T.J."/>
        </authorList>
    </citation>
    <scope>NUCLEOTIDE SEQUENCE</scope>
</reference>
<dbReference type="EMBL" id="LAZR01022638">
    <property type="protein sequence ID" value="KKL81186.1"/>
    <property type="molecule type" value="Genomic_DNA"/>
</dbReference>
<gene>
    <name evidence="1" type="ORF">LCGC14_1997300</name>
</gene>
<sequence>MTASDVFVTVSGLVGTESAARAASVAVLVAYDTSNDVYVPVACDPKGNLHTSGAI</sequence>
<comment type="caution">
    <text evidence="1">The sequence shown here is derived from an EMBL/GenBank/DDBJ whole genome shotgun (WGS) entry which is preliminary data.</text>
</comment>